<comment type="caution">
    <text evidence="1">The sequence shown here is derived from an EMBL/GenBank/DDBJ whole genome shotgun (WGS) entry which is preliminary data.</text>
</comment>
<proteinExistence type="predicted"/>
<sequence length="177" mass="19283">MAYNYTFDLRRPKNTGCMGVLLDEETVLIDSFCDQSAQFFSMRVLVSSYNTADFSSVELKKGSSRYLDTAAPVREELRVMKLSSSVTLDKRCALPACVPNKEIIAEEIDFDDCRFVGYGATSSSAGGAPVKRLMEVEVTIDKSSVAKNQLTVTRKTGPSQTGPCLVSIAIEIEAKAA</sequence>
<protein>
    <recommendedName>
        <fullName evidence="3">Peptidase S1 domain-containing protein</fullName>
    </recommendedName>
</protein>
<dbReference type="Gene3D" id="2.40.10.10">
    <property type="entry name" value="Trypsin-like serine proteases"/>
    <property type="match status" value="2"/>
</dbReference>
<evidence type="ECO:0000313" key="1">
    <source>
        <dbReference type="EMBL" id="GFR64191.1"/>
    </source>
</evidence>
<dbReference type="InterPro" id="IPR043504">
    <property type="entry name" value="Peptidase_S1_PA_chymotrypsin"/>
</dbReference>
<evidence type="ECO:0008006" key="3">
    <source>
        <dbReference type="Google" id="ProtNLM"/>
    </source>
</evidence>
<gene>
    <name evidence="1" type="ORF">ElyMa_003626800</name>
</gene>
<name>A0AAV4EVL0_9GAST</name>
<dbReference type="EMBL" id="BMAT01007428">
    <property type="protein sequence ID" value="GFR64191.1"/>
    <property type="molecule type" value="Genomic_DNA"/>
</dbReference>
<dbReference type="AlphaFoldDB" id="A0AAV4EVL0"/>
<evidence type="ECO:0000313" key="2">
    <source>
        <dbReference type="Proteomes" id="UP000762676"/>
    </source>
</evidence>
<organism evidence="1 2">
    <name type="scientific">Elysia marginata</name>
    <dbReference type="NCBI Taxonomy" id="1093978"/>
    <lineage>
        <taxon>Eukaryota</taxon>
        <taxon>Metazoa</taxon>
        <taxon>Spiralia</taxon>
        <taxon>Lophotrochozoa</taxon>
        <taxon>Mollusca</taxon>
        <taxon>Gastropoda</taxon>
        <taxon>Heterobranchia</taxon>
        <taxon>Euthyneura</taxon>
        <taxon>Panpulmonata</taxon>
        <taxon>Sacoglossa</taxon>
        <taxon>Placobranchoidea</taxon>
        <taxon>Plakobranchidae</taxon>
        <taxon>Elysia</taxon>
    </lineage>
</organism>
<accession>A0AAV4EVL0</accession>
<dbReference type="Proteomes" id="UP000762676">
    <property type="component" value="Unassembled WGS sequence"/>
</dbReference>
<reference evidence="1 2" key="1">
    <citation type="journal article" date="2021" name="Elife">
        <title>Chloroplast acquisition without the gene transfer in kleptoplastic sea slugs, Plakobranchus ocellatus.</title>
        <authorList>
            <person name="Maeda T."/>
            <person name="Takahashi S."/>
            <person name="Yoshida T."/>
            <person name="Shimamura S."/>
            <person name="Takaki Y."/>
            <person name="Nagai Y."/>
            <person name="Toyoda A."/>
            <person name="Suzuki Y."/>
            <person name="Arimoto A."/>
            <person name="Ishii H."/>
            <person name="Satoh N."/>
            <person name="Nishiyama T."/>
            <person name="Hasebe M."/>
            <person name="Maruyama T."/>
            <person name="Minagawa J."/>
            <person name="Obokata J."/>
            <person name="Shigenobu S."/>
        </authorList>
    </citation>
    <scope>NUCLEOTIDE SEQUENCE [LARGE SCALE GENOMIC DNA]</scope>
</reference>
<keyword evidence="2" id="KW-1185">Reference proteome</keyword>
<dbReference type="InterPro" id="IPR009003">
    <property type="entry name" value="Peptidase_S1_PA"/>
</dbReference>
<dbReference type="SUPFAM" id="SSF50494">
    <property type="entry name" value="Trypsin-like serine proteases"/>
    <property type="match status" value="1"/>
</dbReference>